<protein>
    <submittedName>
        <fullName evidence="2">Chromosome partition protein Smc</fullName>
    </submittedName>
</protein>
<gene>
    <name evidence="2" type="primary">smc_3</name>
    <name evidence="2" type="ORF">Mcate_01434</name>
</gene>
<dbReference type="KEGG" id="mtai:Mtai_v1c28420"/>
<feature type="region of interest" description="Disordered" evidence="1">
    <location>
        <begin position="46"/>
        <end position="76"/>
    </location>
</feature>
<name>A0A399E4N8_9DEIN</name>
<evidence type="ECO:0000256" key="1">
    <source>
        <dbReference type="SAM" id="MobiDB-lite"/>
    </source>
</evidence>
<dbReference type="OrthoDB" id="33139at2"/>
<dbReference type="Proteomes" id="UP000266089">
    <property type="component" value="Unassembled WGS sequence"/>
</dbReference>
<organism evidence="2 3">
    <name type="scientific">Meiothermus taiwanensis</name>
    <dbReference type="NCBI Taxonomy" id="172827"/>
    <lineage>
        <taxon>Bacteria</taxon>
        <taxon>Thermotogati</taxon>
        <taxon>Deinococcota</taxon>
        <taxon>Deinococci</taxon>
        <taxon>Thermales</taxon>
        <taxon>Thermaceae</taxon>
        <taxon>Meiothermus</taxon>
    </lineage>
</organism>
<dbReference type="EMBL" id="QWKX01000030">
    <property type="protein sequence ID" value="RIH77181.1"/>
    <property type="molecule type" value="Genomic_DNA"/>
</dbReference>
<accession>A0A399E4N8</accession>
<comment type="caution">
    <text evidence="2">The sequence shown here is derived from an EMBL/GenBank/DDBJ whole genome shotgun (WGS) entry which is preliminary data.</text>
</comment>
<evidence type="ECO:0000313" key="2">
    <source>
        <dbReference type="EMBL" id="RIH77181.1"/>
    </source>
</evidence>
<proteinExistence type="predicted"/>
<dbReference type="AlphaFoldDB" id="A0A399E4N8"/>
<evidence type="ECO:0000313" key="3">
    <source>
        <dbReference type="Proteomes" id="UP000266089"/>
    </source>
</evidence>
<reference evidence="2 3" key="1">
    <citation type="submission" date="2018-08" db="EMBL/GenBank/DDBJ databases">
        <title>Meiothermus cateniformans JCM 15151 genome sequencing project.</title>
        <authorList>
            <person name="Da Costa M.S."/>
            <person name="Albuquerque L."/>
            <person name="Raposo P."/>
            <person name="Froufe H.J.C."/>
            <person name="Barroso C.S."/>
            <person name="Egas C."/>
        </authorList>
    </citation>
    <scope>NUCLEOTIDE SEQUENCE [LARGE SCALE GENOMIC DNA]</scope>
    <source>
        <strain evidence="2 3">JCM 15151</strain>
    </source>
</reference>
<sequence>MSELEELLKMLDRPVEAYDSIHSLKKALCALSPNTKELLAASVTLEAPSEKGSKQETPVVTEPKPPAQSAQAPNAREQELLRRLREGEKKYQQKVNEAEKLRVKLQREEKARQEAEGLRGRVEQEAAHLRKDLAQAHKNEEALRDELVKVQGERSRLQEENEVMKGRIEDYEKRVRELEARIGALEGAAAQRELLEARLAQLQRFKEALPEPFPEEALLRVLVLDYPSLGGRAEERVTALIEGYRAFLAGENHPALLHSNRDLLQCEAEGIVLVGLERLLLDLSELPLARWLRTHAFRLETLLQPGPRPTSPRFEEVP</sequence>
<dbReference type="Gene3D" id="1.10.287.1490">
    <property type="match status" value="1"/>
</dbReference>